<dbReference type="OrthoDB" id="3458349at2"/>
<dbReference type="EMBL" id="LT963352">
    <property type="protein sequence ID" value="SOR78102.1"/>
    <property type="molecule type" value="Genomic_DNA"/>
</dbReference>
<keyword evidence="3" id="KW-1185">Reference proteome</keyword>
<name>A0A2N9B432_STRCX</name>
<evidence type="ECO:0000313" key="3">
    <source>
        <dbReference type="Proteomes" id="UP000235464"/>
    </source>
</evidence>
<dbReference type="RefSeq" id="WP_010039075.1">
    <property type="nucleotide sequence ID" value="NZ_LT962942.1"/>
</dbReference>
<evidence type="ECO:0000256" key="1">
    <source>
        <dbReference type="SAM" id="MobiDB-lite"/>
    </source>
</evidence>
<proteinExistence type="predicted"/>
<dbReference type="Proteomes" id="UP000235464">
    <property type="component" value="Chromosome I"/>
</dbReference>
<reference evidence="3" key="1">
    <citation type="submission" date="2017-11" db="EMBL/GenBank/DDBJ databases">
        <authorList>
            <person name="Wibberg D."/>
        </authorList>
    </citation>
    <scope>NUCLEOTIDE SEQUENCE [LARGE SCALE GENOMIC DNA]</scope>
</reference>
<evidence type="ECO:0000313" key="2">
    <source>
        <dbReference type="EMBL" id="SOR78102.1"/>
    </source>
</evidence>
<feature type="region of interest" description="Disordered" evidence="1">
    <location>
        <begin position="206"/>
        <end position="230"/>
    </location>
</feature>
<organism evidence="2 3">
    <name type="scientific">Streptomyces chartreusis NRRL 3882</name>
    <dbReference type="NCBI Taxonomy" id="1079985"/>
    <lineage>
        <taxon>Bacteria</taxon>
        <taxon>Bacillati</taxon>
        <taxon>Actinomycetota</taxon>
        <taxon>Actinomycetes</taxon>
        <taxon>Kitasatosporales</taxon>
        <taxon>Streptomycetaceae</taxon>
        <taxon>Streptomyces</taxon>
    </lineage>
</organism>
<protein>
    <submittedName>
        <fullName evidence="2">Uncharacterized protein</fullName>
    </submittedName>
</protein>
<gene>
    <name evidence="2" type="ORF">SCNRRL3882_1570</name>
</gene>
<dbReference type="AlphaFoldDB" id="A0A2N9B432"/>
<sequence>MTGTAERVHRALTDVEMAAITAAVDAVGSVKDLVPATARALYTALAPWAASTPEADPGRTDPPPQRSRFAIPETQWLAIAEICLARAEAFGAGVHAALELHRVMPARYPDPEVTVAPRPRRDHRPPVHDLTVTREAADTIGAASRHCERLASYFGHGSPEHTEAVRSWQCGLSQLFAMSFGACTRIERADELSLTVTSETTGFVHGLHFRPHPGPRPAPVPQPGRWESVF</sequence>
<accession>A0A2N9B432</accession>